<evidence type="ECO:0000256" key="9">
    <source>
        <dbReference type="ARBA" id="ARBA00023012"/>
    </source>
</evidence>
<feature type="transmembrane region" description="Helical" evidence="11">
    <location>
        <begin position="198"/>
        <end position="218"/>
    </location>
</feature>
<dbReference type="InterPro" id="IPR036890">
    <property type="entry name" value="HATPase_C_sf"/>
</dbReference>
<feature type="domain" description="Histidine kinase" evidence="12">
    <location>
        <begin position="375"/>
        <end position="596"/>
    </location>
</feature>
<evidence type="ECO:0000256" key="11">
    <source>
        <dbReference type="SAM" id="Phobius"/>
    </source>
</evidence>
<comment type="catalytic activity">
    <reaction evidence="1">
        <text>ATP + protein L-histidine = ADP + protein N-phospho-L-histidine.</text>
        <dbReference type="EC" id="2.7.13.3"/>
    </reaction>
</comment>
<dbReference type="GO" id="GO:0009927">
    <property type="term" value="F:histidine phosphotransfer kinase activity"/>
    <property type="evidence" value="ECO:0007669"/>
    <property type="project" value="TreeGrafter"/>
</dbReference>
<dbReference type="InterPro" id="IPR035965">
    <property type="entry name" value="PAS-like_dom_sf"/>
</dbReference>
<dbReference type="PRINTS" id="PR00344">
    <property type="entry name" value="BCTRLSENSOR"/>
</dbReference>
<dbReference type="AlphaFoldDB" id="A0A845MGW9"/>
<keyword evidence="5" id="KW-0808">Transferase</keyword>
<reference evidence="15 16" key="1">
    <citation type="journal article" date="2014" name="Int. J. Syst. Evol. Microbiol.">
        <title>Sneathiella chungangensis sp. nov., isolated from a marine sand, and emended description of the genus Sneathiella.</title>
        <authorList>
            <person name="Siamphan C."/>
            <person name="Kim H."/>
            <person name="Lee J.S."/>
            <person name="Kim W."/>
        </authorList>
    </citation>
    <scope>NUCLEOTIDE SEQUENCE [LARGE SCALE GENOMIC DNA]</scope>
    <source>
        <strain evidence="15 16">KCTC 32476</strain>
    </source>
</reference>
<dbReference type="PANTHER" id="PTHR43047:SF72">
    <property type="entry name" value="OSMOSENSING HISTIDINE PROTEIN KINASE SLN1"/>
    <property type="match status" value="1"/>
</dbReference>
<dbReference type="SMART" id="SM00091">
    <property type="entry name" value="PAS"/>
    <property type="match status" value="1"/>
</dbReference>
<dbReference type="SUPFAM" id="SSF55785">
    <property type="entry name" value="PYP-like sensor domain (PAS domain)"/>
    <property type="match status" value="1"/>
</dbReference>
<feature type="domain" description="PAS" evidence="13">
    <location>
        <begin position="230"/>
        <end position="276"/>
    </location>
</feature>
<dbReference type="GO" id="GO:0005524">
    <property type="term" value="F:ATP binding"/>
    <property type="evidence" value="ECO:0007669"/>
    <property type="project" value="UniProtKB-KW"/>
</dbReference>
<name>A0A845MGW9_9PROT</name>
<keyword evidence="11" id="KW-1133">Transmembrane helix</keyword>
<gene>
    <name evidence="15" type="ORF">GQF03_11410</name>
</gene>
<keyword evidence="6" id="KW-0547">Nucleotide-binding</keyword>
<evidence type="ECO:0000313" key="15">
    <source>
        <dbReference type="EMBL" id="MZR22941.1"/>
    </source>
</evidence>
<dbReference type="InterPro" id="IPR000700">
    <property type="entry name" value="PAS-assoc_C"/>
</dbReference>
<dbReference type="Gene3D" id="3.30.565.10">
    <property type="entry name" value="Histidine kinase-like ATPase, C-terminal domain"/>
    <property type="match status" value="1"/>
</dbReference>
<organism evidence="15 16">
    <name type="scientific">Sneathiella chungangensis</name>
    <dbReference type="NCBI Taxonomy" id="1418234"/>
    <lineage>
        <taxon>Bacteria</taxon>
        <taxon>Pseudomonadati</taxon>
        <taxon>Pseudomonadota</taxon>
        <taxon>Alphaproteobacteria</taxon>
        <taxon>Sneathiellales</taxon>
        <taxon>Sneathiellaceae</taxon>
        <taxon>Sneathiella</taxon>
    </lineage>
</organism>
<dbReference type="PROSITE" id="PS50112">
    <property type="entry name" value="PAS"/>
    <property type="match status" value="1"/>
</dbReference>
<dbReference type="Gene3D" id="3.30.450.20">
    <property type="entry name" value="PAS domain"/>
    <property type="match status" value="1"/>
</dbReference>
<dbReference type="FunFam" id="1.10.287.130:FF:000038">
    <property type="entry name" value="Sensory transduction histidine kinase"/>
    <property type="match status" value="1"/>
</dbReference>
<dbReference type="OrthoDB" id="9813151at2"/>
<dbReference type="EC" id="2.7.13.3" evidence="3"/>
<keyword evidence="11" id="KW-0812">Transmembrane</keyword>
<dbReference type="Pfam" id="PF13426">
    <property type="entry name" value="PAS_9"/>
    <property type="match status" value="1"/>
</dbReference>
<accession>A0A845MGW9</accession>
<dbReference type="SMART" id="SM00387">
    <property type="entry name" value="HATPase_c"/>
    <property type="match status" value="1"/>
</dbReference>
<evidence type="ECO:0000256" key="4">
    <source>
        <dbReference type="ARBA" id="ARBA00022553"/>
    </source>
</evidence>
<evidence type="ECO:0000256" key="6">
    <source>
        <dbReference type="ARBA" id="ARBA00022741"/>
    </source>
</evidence>
<evidence type="ECO:0000256" key="2">
    <source>
        <dbReference type="ARBA" id="ARBA00004370"/>
    </source>
</evidence>
<comment type="caution">
    <text evidence="15">The sequence shown here is derived from an EMBL/GenBank/DDBJ whole genome shotgun (WGS) entry which is preliminary data.</text>
</comment>
<feature type="transmembrane region" description="Helical" evidence="11">
    <location>
        <begin position="25"/>
        <end position="43"/>
    </location>
</feature>
<dbReference type="InterPro" id="IPR000014">
    <property type="entry name" value="PAS"/>
</dbReference>
<evidence type="ECO:0000256" key="10">
    <source>
        <dbReference type="ARBA" id="ARBA00023136"/>
    </source>
</evidence>
<dbReference type="InterPro" id="IPR001610">
    <property type="entry name" value="PAC"/>
</dbReference>
<dbReference type="SUPFAM" id="SSF47384">
    <property type="entry name" value="Homodimeric domain of signal transducing histidine kinase"/>
    <property type="match status" value="1"/>
</dbReference>
<feature type="domain" description="PAC" evidence="14">
    <location>
        <begin position="305"/>
        <end position="357"/>
    </location>
</feature>
<keyword evidence="4" id="KW-0597">Phosphoprotein</keyword>
<evidence type="ECO:0000259" key="14">
    <source>
        <dbReference type="PROSITE" id="PS50113"/>
    </source>
</evidence>
<dbReference type="InterPro" id="IPR004358">
    <property type="entry name" value="Sig_transdc_His_kin-like_C"/>
</dbReference>
<sequence length="604" mass="66660">MSDSFLPQLARKLRIANLLRRQNSYIIAILGLTLFVIGTVRYVQVTLSEIEESIPLKVIEDSQAMSAILFDINEITQGIAVAKLARGPERARKITSVRQNIDEVNNLLEVKRVEYGFDNLIGTAAIYGVLRPALFDIQGWLDDGISGLPPTSDIVLRTALERARSALAKADGLHAHSNSAAISLLRVQAEKIGVFRDAVLLVLLGLAGLAAVLIYYIYNRRASEIALEQSELKHRRIYENATEGIFQAYANGKLIDVNPAMAIFLGYNSAEEMKKSVTALQKDVYIDPEVARKHYMLLSKKQHLIDEVYQWRRKDGSLTWGAINCHGVFDDNGKFLYLEGTLTDMNDRVRAEVNLRKAKEMAELANRAKSEFLANMSHELRTPLNAIIGFSELLTSQAFGELGHPNYKEYASDIHGAGRHLLGLINDVLDVAKIESGHLQLSERKIDLAVIIQSCFRMISVRALEAGVSLVSELPDRLPIFLGDETRVKQILVNLVSNAVKFTNSGGKVTVAVEIRDDNGISLRVTDTGIGIDSADIPRVLDRFGQVQTSYARNNEGTGLGLTLVQMLAEVHGGQFTLESEVGVGTVCTVHFPPERTMRLAEAG</sequence>
<evidence type="ECO:0000256" key="5">
    <source>
        <dbReference type="ARBA" id="ARBA00022679"/>
    </source>
</evidence>
<dbReference type="SMART" id="SM00388">
    <property type="entry name" value="HisKA"/>
    <property type="match status" value="1"/>
</dbReference>
<dbReference type="Proteomes" id="UP000445696">
    <property type="component" value="Unassembled WGS sequence"/>
</dbReference>
<dbReference type="InterPro" id="IPR036097">
    <property type="entry name" value="HisK_dim/P_sf"/>
</dbReference>
<dbReference type="Gene3D" id="1.10.287.130">
    <property type="match status" value="1"/>
</dbReference>
<dbReference type="InterPro" id="IPR003594">
    <property type="entry name" value="HATPase_dom"/>
</dbReference>
<dbReference type="NCBIfam" id="TIGR00229">
    <property type="entry name" value="sensory_box"/>
    <property type="match status" value="1"/>
</dbReference>
<dbReference type="InterPro" id="IPR005467">
    <property type="entry name" value="His_kinase_dom"/>
</dbReference>
<keyword evidence="9" id="KW-0902">Two-component regulatory system</keyword>
<keyword evidence="7" id="KW-0418">Kinase</keyword>
<dbReference type="GO" id="GO:0000155">
    <property type="term" value="F:phosphorelay sensor kinase activity"/>
    <property type="evidence" value="ECO:0007669"/>
    <property type="project" value="InterPro"/>
</dbReference>
<evidence type="ECO:0000256" key="3">
    <source>
        <dbReference type="ARBA" id="ARBA00012438"/>
    </source>
</evidence>
<dbReference type="SUPFAM" id="SSF55874">
    <property type="entry name" value="ATPase domain of HSP90 chaperone/DNA topoisomerase II/histidine kinase"/>
    <property type="match status" value="1"/>
</dbReference>
<dbReference type="Pfam" id="PF00512">
    <property type="entry name" value="HisKA"/>
    <property type="match status" value="1"/>
</dbReference>
<evidence type="ECO:0000259" key="13">
    <source>
        <dbReference type="PROSITE" id="PS50112"/>
    </source>
</evidence>
<evidence type="ECO:0000256" key="1">
    <source>
        <dbReference type="ARBA" id="ARBA00000085"/>
    </source>
</evidence>
<dbReference type="PANTHER" id="PTHR43047">
    <property type="entry name" value="TWO-COMPONENT HISTIDINE PROTEIN KINASE"/>
    <property type="match status" value="1"/>
</dbReference>
<dbReference type="RefSeq" id="WP_161339395.1">
    <property type="nucleotide sequence ID" value="NZ_JBHSDG010000004.1"/>
</dbReference>
<keyword evidence="16" id="KW-1185">Reference proteome</keyword>
<evidence type="ECO:0000259" key="12">
    <source>
        <dbReference type="PROSITE" id="PS50109"/>
    </source>
</evidence>
<evidence type="ECO:0000256" key="8">
    <source>
        <dbReference type="ARBA" id="ARBA00022840"/>
    </source>
</evidence>
<evidence type="ECO:0000313" key="16">
    <source>
        <dbReference type="Proteomes" id="UP000445696"/>
    </source>
</evidence>
<dbReference type="GO" id="GO:0005886">
    <property type="term" value="C:plasma membrane"/>
    <property type="evidence" value="ECO:0007669"/>
    <property type="project" value="TreeGrafter"/>
</dbReference>
<keyword evidence="10 11" id="KW-0472">Membrane</keyword>
<dbReference type="CDD" id="cd00082">
    <property type="entry name" value="HisKA"/>
    <property type="match status" value="1"/>
</dbReference>
<proteinExistence type="predicted"/>
<dbReference type="PROSITE" id="PS50109">
    <property type="entry name" value="HIS_KIN"/>
    <property type="match status" value="1"/>
</dbReference>
<dbReference type="Pfam" id="PF02518">
    <property type="entry name" value="HATPase_c"/>
    <property type="match status" value="1"/>
</dbReference>
<evidence type="ECO:0000256" key="7">
    <source>
        <dbReference type="ARBA" id="ARBA00022777"/>
    </source>
</evidence>
<keyword evidence="8" id="KW-0067">ATP-binding</keyword>
<protein>
    <recommendedName>
        <fullName evidence="3">histidine kinase</fullName>
        <ecNumber evidence="3">2.7.13.3</ecNumber>
    </recommendedName>
</protein>
<dbReference type="SMART" id="SM00086">
    <property type="entry name" value="PAC"/>
    <property type="match status" value="1"/>
</dbReference>
<dbReference type="PROSITE" id="PS50113">
    <property type="entry name" value="PAC"/>
    <property type="match status" value="1"/>
</dbReference>
<dbReference type="EMBL" id="WTVA01000004">
    <property type="protein sequence ID" value="MZR22941.1"/>
    <property type="molecule type" value="Genomic_DNA"/>
</dbReference>
<dbReference type="FunFam" id="3.30.565.10:FF:000006">
    <property type="entry name" value="Sensor histidine kinase WalK"/>
    <property type="match status" value="1"/>
</dbReference>
<dbReference type="InterPro" id="IPR003661">
    <property type="entry name" value="HisK_dim/P_dom"/>
</dbReference>
<dbReference type="CDD" id="cd00130">
    <property type="entry name" value="PAS"/>
    <property type="match status" value="1"/>
</dbReference>
<comment type="subcellular location">
    <subcellularLocation>
        <location evidence="2">Membrane</location>
    </subcellularLocation>
</comment>